<protein>
    <submittedName>
        <fullName evidence="10">DNA-binding response regulator</fullName>
    </submittedName>
</protein>
<evidence type="ECO:0000256" key="1">
    <source>
        <dbReference type="ARBA" id="ARBA00022553"/>
    </source>
</evidence>
<dbReference type="FunFam" id="3.40.50.2300:FF:000001">
    <property type="entry name" value="DNA-binding response regulator PhoB"/>
    <property type="match status" value="1"/>
</dbReference>
<evidence type="ECO:0000256" key="7">
    <source>
        <dbReference type="PROSITE-ProRule" id="PRU01091"/>
    </source>
</evidence>
<dbReference type="SMART" id="SM00448">
    <property type="entry name" value="REC"/>
    <property type="match status" value="1"/>
</dbReference>
<evidence type="ECO:0000256" key="4">
    <source>
        <dbReference type="ARBA" id="ARBA00023125"/>
    </source>
</evidence>
<dbReference type="PROSITE" id="PS51755">
    <property type="entry name" value="OMPR_PHOB"/>
    <property type="match status" value="1"/>
</dbReference>
<dbReference type="PROSITE" id="PS50110">
    <property type="entry name" value="RESPONSE_REGULATORY"/>
    <property type="match status" value="1"/>
</dbReference>
<dbReference type="Gene3D" id="3.40.50.2300">
    <property type="match status" value="1"/>
</dbReference>
<dbReference type="Gene3D" id="6.10.250.690">
    <property type="match status" value="1"/>
</dbReference>
<gene>
    <name evidence="10" type="ORF">EJA10_00085</name>
</gene>
<dbReference type="Gene3D" id="1.10.10.10">
    <property type="entry name" value="Winged helix-like DNA-binding domain superfamily/Winged helix DNA-binding domain"/>
    <property type="match status" value="1"/>
</dbReference>
<dbReference type="FunFam" id="1.10.10.10:FF:000005">
    <property type="entry name" value="Two-component system response regulator"/>
    <property type="match status" value="1"/>
</dbReference>
<dbReference type="CDD" id="cd00383">
    <property type="entry name" value="trans_reg_C"/>
    <property type="match status" value="1"/>
</dbReference>
<dbReference type="EMBL" id="RSFW01000001">
    <property type="protein sequence ID" value="RSD29544.1"/>
    <property type="molecule type" value="Genomic_DNA"/>
</dbReference>
<evidence type="ECO:0000256" key="2">
    <source>
        <dbReference type="ARBA" id="ARBA00023012"/>
    </source>
</evidence>
<feature type="DNA-binding region" description="OmpR/PhoB-type" evidence="7">
    <location>
        <begin position="127"/>
        <end position="225"/>
    </location>
</feature>
<name>A0A3R9FM19_9BACI</name>
<feature type="domain" description="OmpR/PhoB-type" evidence="9">
    <location>
        <begin position="127"/>
        <end position="225"/>
    </location>
</feature>
<keyword evidence="2" id="KW-0902">Two-component regulatory system</keyword>
<evidence type="ECO:0000256" key="5">
    <source>
        <dbReference type="ARBA" id="ARBA00023163"/>
    </source>
</evidence>
<dbReference type="InterPro" id="IPR001789">
    <property type="entry name" value="Sig_transdc_resp-reg_receiver"/>
</dbReference>
<dbReference type="InterPro" id="IPR011006">
    <property type="entry name" value="CheY-like_superfamily"/>
</dbReference>
<dbReference type="Pfam" id="PF00486">
    <property type="entry name" value="Trans_reg_C"/>
    <property type="match status" value="1"/>
</dbReference>
<evidence type="ECO:0000259" key="9">
    <source>
        <dbReference type="PROSITE" id="PS51755"/>
    </source>
</evidence>
<evidence type="ECO:0000256" key="6">
    <source>
        <dbReference type="PROSITE-ProRule" id="PRU00169"/>
    </source>
</evidence>
<keyword evidence="4 7" id="KW-0238">DNA-binding</keyword>
<dbReference type="PANTHER" id="PTHR48111:SF22">
    <property type="entry name" value="REGULATOR OF RPOS"/>
    <property type="match status" value="1"/>
</dbReference>
<keyword evidence="5" id="KW-0804">Transcription</keyword>
<keyword evidence="1 6" id="KW-0597">Phosphoprotein</keyword>
<dbReference type="InterPro" id="IPR039420">
    <property type="entry name" value="WalR-like"/>
</dbReference>
<accession>A0A3R9FM19</accession>
<feature type="domain" description="Response regulatory" evidence="8">
    <location>
        <begin position="4"/>
        <end position="118"/>
    </location>
</feature>
<dbReference type="Pfam" id="PF00072">
    <property type="entry name" value="Response_reg"/>
    <property type="match status" value="1"/>
</dbReference>
<dbReference type="SUPFAM" id="SSF52172">
    <property type="entry name" value="CheY-like"/>
    <property type="match status" value="1"/>
</dbReference>
<dbReference type="SMART" id="SM00862">
    <property type="entry name" value="Trans_reg_C"/>
    <property type="match status" value="1"/>
</dbReference>
<evidence type="ECO:0000313" key="11">
    <source>
        <dbReference type="Proteomes" id="UP000279911"/>
    </source>
</evidence>
<dbReference type="InterPro" id="IPR036388">
    <property type="entry name" value="WH-like_DNA-bd_sf"/>
</dbReference>
<organism evidence="10 11">
    <name type="scientific">Mesobacillus subterraneus</name>
    <dbReference type="NCBI Taxonomy" id="285983"/>
    <lineage>
        <taxon>Bacteria</taxon>
        <taxon>Bacillati</taxon>
        <taxon>Bacillota</taxon>
        <taxon>Bacilli</taxon>
        <taxon>Bacillales</taxon>
        <taxon>Bacillaceae</taxon>
        <taxon>Mesobacillus</taxon>
    </lineage>
</organism>
<dbReference type="GO" id="GO:0000976">
    <property type="term" value="F:transcription cis-regulatory region binding"/>
    <property type="evidence" value="ECO:0007669"/>
    <property type="project" value="TreeGrafter"/>
</dbReference>
<feature type="modified residue" description="4-aspartylphosphate" evidence="6">
    <location>
        <position position="53"/>
    </location>
</feature>
<dbReference type="Proteomes" id="UP000279911">
    <property type="component" value="Unassembled WGS sequence"/>
</dbReference>
<dbReference type="GO" id="GO:0005829">
    <property type="term" value="C:cytosol"/>
    <property type="evidence" value="ECO:0007669"/>
    <property type="project" value="TreeGrafter"/>
</dbReference>
<dbReference type="InterPro" id="IPR001867">
    <property type="entry name" value="OmpR/PhoB-type_DNA-bd"/>
</dbReference>
<evidence type="ECO:0000259" key="8">
    <source>
        <dbReference type="PROSITE" id="PS50110"/>
    </source>
</evidence>
<dbReference type="CDD" id="cd17574">
    <property type="entry name" value="REC_OmpR"/>
    <property type="match status" value="1"/>
</dbReference>
<dbReference type="OrthoDB" id="9790442at2"/>
<dbReference type="PANTHER" id="PTHR48111">
    <property type="entry name" value="REGULATOR OF RPOS"/>
    <property type="match status" value="1"/>
</dbReference>
<evidence type="ECO:0000256" key="3">
    <source>
        <dbReference type="ARBA" id="ARBA00023015"/>
    </source>
</evidence>
<dbReference type="RefSeq" id="WP_125477977.1">
    <property type="nucleotide sequence ID" value="NZ_RSFW01000001.1"/>
</dbReference>
<dbReference type="GO" id="GO:0000156">
    <property type="term" value="F:phosphorelay response regulator activity"/>
    <property type="evidence" value="ECO:0007669"/>
    <property type="project" value="TreeGrafter"/>
</dbReference>
<evidence type="ECO:0000313" key="10">
    <source>
        <dbReference type="EMBL" id="RSD29544.1"/>
    </source>
</evidence>
<sequence>MTNRILIVEDEEKIARVLQVELEFEGYEVATAFTGMDGLLLFRQERFDCILLDVMLPEMDGFEVLKRIRASDPATPVLMLTARDSVKDKVEGLDLGANDYITKPFMMEEVFARIRNALRHSAPRPEEPGIRIGKLHLNPDSREVMRNGQLIQLTPREYELLEVLMNHPNQVLSREQLLDGVWGYDYFGDTNVVDVYIRYLRKKIDQGHSITYIQTVRGAGYMLKEKKDEA</sequence>
<reference evidence="11" key="1">
    <citation type="submission" date="2018-12" db="EMBL/GenBank/DDBJ databases">
        <title>Bacillus chawlae sp. nov., Bacillus glennii sp. nov., and Bacillus saganii sp. nov. Isolated from the Vehicle Assembly Building at Kennedy Space Center where the Viking Spacecraft were Assembled.</title>
        <authorList>
            <person name="Seuylemezian A."/>
            <person name="Vaishampayan P."/>
        </authorList>
    </citation>
    <scope>NUCLEOTIDE SEQUENCE [LARGE SCALE GENOMIC DNA]</scope>
    <source>
        <strain evidence="11">DSM 13966</strain>
    </source>
</reference>
<keyword evidence="3" id="KW-0805">Transcription regulation</keyword>
<comment type="caution">
    <text evidence="10">The sequence shown here is derived from an EMBL/GenBank/DDBJ whole genome shotgun (WGS) entry which is preliminary data.</text>
</comment>
<dbReference type="AlphaFoldDB" id="A0A3R9FM19"/>
<dbReference type="GO" id="GO:0032993">
    <property type="term" value="C:protein-DNA complex"/>
    <property type="evidence" value="ECO:0007669"/>
    <property type="project" value="TreeGrafter"/>
</dbReference>
<dbReference type="GO" id="GO:0006355">
    <property type="term" value="P:regulation of DNA-templated transcription"/>
    <property type="evidence" value="ECO:0007669"/>
    <property type="project" value="InterPro"/>
</dbReference>
<proteinExistence type="predicted"/>